<proteinExistence type="predicted"/>
<sequence>MKKRPAIQRDKLELFTLFRAAFHTHVQEIWGWDESWQRSNLEKEFASAETSVIDEGADCRLLPDTQRC</sequence>
<name>A0ABZ2RM01_ECTME</name>
<protein>
    <submittedName>
        <fullName evidence="1">Uncharacterized protein</fullName>
    </submittedName>
</protein>
<accession>A0ABZ2RM01</accession>
<organism evidence="1 2">
    <name type="scientific">Ectopseudomonas mendocina</name>
    <name type="common">Pseudomonas mendocina</name>
    <dbReference type="NCBI Taxonomy" id="300"/>
    <lineage>
        <taxon>Bacteria</taxon>
        <taxon>Pseudomonadati</taxon>
        <taxon>Pseudomonadota</taxon>
        <taxon>Gammaproteobacteria</taxon>
        <taxon>Pseudomonadales</taxon>
        <taxon>Pseudomonadaceae</taxon>
        <taxon>Ectopseudomonas</taxon>
    </lineage>
</organism>
<dbReference type="EMBL" id="CP148074">
    <property type="protein sequence ID" value="WXL27123.1"/>
    <property type="molecule type" value="Genomic_DNA"/>
</dbReference>
<evidence type="ECO:0000313" key="2">
    <source>
        <dbReference type="Proteomes" id="UP001476583"/>
    </source>
</evidence>
<evidence type="ECO:0000313" key="1">
    <source>
        <dbReference type="EMBL" id="WXL27123.1"/>
    </source>
</evidence>
<gene>
    <name evidence="1" type="ORF">WG219_06625</name>
</gene>
<reference evidence="1 2" key="1">
    <citation type="submission" date="2024-03" db="EMBL/GenBank/DDBJ databases">
        <title>Complete genome of BD2.</title>
        <authorList>
            <person name="Cao G."/>
        </authorList>
    </citation>
    <scope>NUCLEOTIDE SEQUENCE [LARGE SCALE GENOMIC DNA]</scope>
    <source>
        <strain evidence="1 2">BD2</strain>
    </source>
</reference>
<keyword evidence="2" id="KW-1185">Reference proteome</keyword>
<dbReference type="Proteomes" id="UP001476583">
    <property type="component" value="Chromosome"/>
</dbReference>